<dbReference type="EMBL" id="FQWF01000023">
    <property type="protein sequence ID" value="SHH20580.1"/>
    <property type="molecule type" value="Genomic_DNA"/>
</dbReference>
<dbReference type="Proteomes" id="UP000184020">
    <property type="component" value="Unassembled WGS sequence"/>
</dbReference>
<dbReference type="AlphaFoldDB" id="A0A1M5R3I6"/>
<protein>
    <submittedName>
        <fullName evidence="2">Uncharacterized protein</fullName>
    </submittedName>
</protein>
<feature type="chain" id="PRO_5012793500" evidence="1">
    <location>
        <begin position="21"/>
        <end position="65"/>
    </location>
</feature>
<keyword evidence="3" id="KW-1185">Reference proteome</keyword>
<evidence type="ECO:0000256" key="1">
    <source>
        <dbReference type="SAM" id="SignalP"/>
    </source>
</evidence>
<gene>
    <name evidence="2" type="ORF">SAMN05444372_12312</name>
</gene>
<sequence length="65" mass="7598">MMKKILLPLLFSFLFTSCWLTTGGEVDRNWQQYKPVIIDRSQLENSISFQNAQPVFKSGKIYIKV</sequence>
<proteinExistence type="predicted"/>
<evidence type="ECO:0000313" key="2">
    <source>
        <dbReference type="EMBL" id="SHH20580.1"/>
    </source>
</evidence>
<evidence type="ECO:0000313" key="3">
    <source>
        <dbReference type="Proteomes" id="UP000184020"/>
    </source>
</evidence>
<keyword evidence="1" id="KW-0732">Signal</keyword>
<feature type="signal peptide" evidence="1">
    <location>
        <begin position="1"/>
        <end position="20"/>
    </location>
</feature>
<reference evidence="3" key="1">
    <citation type="submission" date="2016-11" db="EMBL/GenBank/DDBJ databases">
        <authorList>
            <person name="Varghese N."/>
            <person name="Submissions S."/>
        </authorList>
    </citation>
    <scope>NUCLEOTIDE SEQUENCE [LARGE SCALE GENOMIC DNA]</scope>
    <source>
        <strain evidence="3">DSM 17659</strain>
    </source>
</reference>
<dbReference type="PROSITE" id="PS51257">
    <property type="entry name" value="PROKAR_LIPOPROTEIN"/>
    <property type="match status" value="1"/>
</dbReference>
<name>A0A1M5R3I6_9FLAO</name>
<accession>A0A1M5R3I6</accession>
<organism evidence="2 3">
    <name type="scientific">Flavobacterium micromati</name>
    <dbReference type="NCBI Taxonomy" id="229205"/>
    <lineage>
        <taxon>Bacteria</taxon>
        <taxon>Pseudomonadati</taxon>
        <taxon>Bacteroidota</taxon>
        <taxon>Flavobacteriia</taxon>
        <taxon>Flavobacteriales</taxon>
        <taxon>Flavobacteriaceae</taxon>
        <taxon>Flavobacterium</taxon>
    </lineage>
</organism>